<keyword evidence="3" id="KW-1185">Reference proteome</keyword>
<protein>
    <submittedName>
        <fullName evidence="2">Uncharacterized protein</fullName>
    </submittedName>
</protein>
<name>A0A9Q3UJ94_9GAMM</name>
<proteinExistence type="predicted"/>
<dbReference type="AlphaFoldDB" id="A0A9Q3UJ94"/>
<evidence type="ECO:0000313" key="3">
    <source>
        <dbReference type="Proteomes" id="UP001108027"/>
    </source>
</evidence>
<feature type="region of interest" description="Disordered" evidence="1">
    <location>
        <begin position="233"/>
        <end position="252"/>
    </location>
</feature>
<dbReference type="Proteomes" id="UP001108027">
    <property type="component" value="Unassembled WGS sequence"/>
</dbReference>
<sequence length="274" mass="29848">MGLWALVSGVRQQAALQVTLEAPARVAGIDMPAGSKLVLKEKDRLESFERAAFPTPVSAYGFQASAVRRFLYLGEEGRHYYPQRLRMTLAGDQAWGGWHCAGDQPLTADLDRDGTPEWVSGCVLAAGNRLDGAPLPAASALRASQGTMYANGHRDPDRWLVDMPKGEAVPVAGAVLQGRVYLDAEHRPVRAEGTLDEAFALGTLSYPEGTRLRVRFKAGRPVSWWFNPVGDRAARRDDGTPVGADQAVHQDQEGRVLEITDPQNAGFFQTTPLR</sequence>
<evidence type="ECO:0000256" key="1">
    <source>
        <dbReference type="SAM" id="MobiDB-lite"/>
    </source>
</evidence>
<gene>
    <name evidence="2" type="ORF">LL252_00630</name>
</gene>
<organism evidence="2 3">
    <name type="scientific">Alloalcanivorax marinus</name>
    <dbReference type="NCBI Taxonomy" id="1177169"/>
    <lineage>
        <taxon>Bacteria</taxon>
        <taxon>Pseudomonadati</taxon>
        <taxon>Pseudomonadota</taxon>
        <taxon>Gammaproteobacteria</taxon>
        <taxon>Oceanospirillales</taxon>
        <taxon>Alcanivoracaceae</taxon>
        <taxon>Alloalcanivorax</taxon>
    </lineage>
</organism>
<accession>A0A9Q3UJ94</accession>
<reference evidence="2" key="1">
    <citation type="submission" date="2021-10" db="EMBL/GenBank/DDBJ databases">
        <title>The diversity and Nitrogen Metabolism of Culturable Nitrate-Utilizing Bacteria Within the Oxygen Minimum Zone of the Changjiang (Yangtze River)Estuary.</title>
        <authorList>
            <person name="Zhang D."/>
            <person name="Zheng J."/>
            <person name="Liu S."/>
            <person name="He W."/>
        </authorList>
    </citation>
    <scope>NUCLEOTIDE SEQUENCE</scope>
    <source>
        <strain evidence="2">FXH-223</strain>
    </source>
</reference>
<evidence type="ECO:0000313" key="2">
    <source>
        <dbReference type="EMBL" id="MCC4307061.1"/>
    </source>
</evidence>
<dbReference type="RefSeq" id="WP_228232178.1">
    <property type="nucleotide sequence ID" value="NZ_ARXL01000072.1"/>
</dbReference>
<dbReference type="EMBL" id="JAJGNA010000001">
    <property type="protein sequence ID" value="MCC4307061.1"/>
    <property type="molecule type" value="Genomic_DNA"/>
</dbReference>
<comment type="caution">
    <text evidence="2">The sequence shown here is derived from an EMBL/GenBank/DDBJ whole genome shotgun (WGS) entry which is preliminary data.</text>
</comment>